<evidence type="ECO:0000313" key="1">
    <source>
        <dbReference type="EMBL" id="CAD8080352.1"/>
    </source>
</evidence>
<name>A0A8S1MM33_PARPR</name>
<evidence type="ECO:0000313" key="2">
    <source>
        <dbReference type="Proteomes" id="UP000688137"/>
    </source>
</evidence>
<proteinExistence type="predicted"/>
<accession>A0A8S1MM33</accession>
<gene>
    <name evidence="1" type="ORF">PPRIM_AZ9-3.1.T0630219</name>
</gene>
<dbReference type="EMBL" id="CAJJDM010000064">
    <property type="protein sequence ID" value="CAD8080352.1"/>
    <property type="molecule type" value="Genomic_DNA"/>
</dbReference>
<protein>
    <submittedName>
        <fullName evidence="1">Uncharacterized protein</fullName>
    </submittedName>
</protein>
<sequence>MELLQKLISIPKNVLLSLKYLQQKKQQIQVIEPIKLIEDCKIETIEIMEQQRLIKKKIVVDKQIQTELNIKQMIKRNNKKQSYQFKKNEKYANKQDQSLSEASQKTKPSQYSYCQNNFIDSFELEEKQKKLENEGSFYTAQKKSLQQTHQEFLDNYFIKLKLQLDDKENLIIKQNTDFLFKRNN</sequence>
<organism evidence="1 2">
    <name type="scientific">Paramecium primaurelia</name>
    <dbReference type="NCBI Taxonomy" id="5886"/>
    <lineage>
        <taxon>Eukaryota</taxon>
        <taxon>Sar</taxon>
        <taxon>Alveolata</taxon>
        <taxon>Ciliophora</taxon>
        <taxon>Intramacronucleata</taxon>
        <taxon>Oligohymenophorea</taxon>
        <taxon>Peniculida</taxon>
        <taxon>Parameciidae</taxon>
        <taxon>Paramecium</taxon>
    </lineage>
</organism>
<keyword evidence="2" id="KW-1185">Reference proteome</keyword>
<dbReference type="AlphaFoldDB" id="A0A8S1MM33"/>
<reference evidence="1" key="1">
    <citation type="submission" date="2021-01" db="EMBL/GenBank/DDBJ databases">
        <authorList>
            <consortium name="Genoscope - CEA"/>
            <person name="William W."/>
        </authorList>
    </citation>
    <scope>NUCLEOTIDE SEQUENCE</scope>
</reference>
<dbReference type="Proteomes" id="UP000688137">
    <property type="component" value="Unassembled WGS sequence"/>
</dbReference>
<dbReference type="OMA" id="TFDIMEQ"/>
<comment type="caution">
    <text evidence="1">The sequence shown here is derived from an EMBL/GenBank/DDBJ whole genome shotgun (WGS) entry which is preliminary data.</text>
</comment>